<dbReference type="InterPro" id="IPR026363">
    <property type="entry name" value="CxxC-x17-CxxC_dom"/>
</dbReference>
<comment type="caution">
    <text evidence="3">The sequence shown here is derived from an EMBL/GenBank/DDBJ whole genome shotgun (WGS) entry which is preliminary data.</text>
</comment>
<dbReference type="AlphaFoldDB" id="A0A4R1S6T0"/>
<protein>
    <submittedName>
        <fullName evidence="3">CxxC-x17-CxxC domain-containing protein</fullName>
    </submittedName>
</protein>
<dbReference type="Proteomes" id="UP000295008">
    <property type="component" value="Unassembled WGS sequence"/>
</dbReference>
<evidence type="ECO:0000313" key="4">
    <source>
        <dbReference type="Proteomes" id="UP000295008"/>
    </source>
</evidence>
<name>A0A4R1S6T0_HYDET</name>
<dbReference type="InterPro" id="IPR025306">
    <property type="entry name" value="Zn-bnd_dom_prob"/>
</dbReference>
<dbReference type="EMBL" id="SLUN01000003">
    <property type="protein sequence ID" value="TCL75073.1"/>
    <property type="molecule type" value="Genomic_DNA"/>
</dbReference>
<feature type="domain" description="CxxC-x17-CxxC" evidence="2">
    <location>
        <begin position="64"/>
        <end position="100"/>
    </location>
</feature>
<organism evidence="3 4">
    <name type="scientific">Hydrogenispora ethanolica</name>
    <dbReference type="NCBI Taxonomy" id="1082276"/>
    <lineage>
        <taxon>Bacteria</taxon>
        <taxon>Bacillati</taxon>
        <taxon>Bacillota</taxon>
        <taxon>Hydrogenispora</taxon>
    </lineage>
</organism>
<feature type="domain" description="Probable zinc-binding" evidence="1">
    <location>
        <begin position="3"/>
        <end position="48"/>
    </location>
</feature>
<gene>
    <name evidence="3" type="ORF">EDC14_10033</name>
</gene>
<evidence type="ECO:0000259" key="1">
    <source>
        <dbReference type="Pfam" id="PF13451"/>
    </source>
</evidence>
<evidence type="ECO:0000313" key="3">
    <source>
        <dbReference type="EMBL" id="TCL75073.1"/>
    </source>
</evidence>
<sequence length="102" mass="11513">MYQDKVKVCKECNQEFTFTASEQEFFASKGFTNEPGRCPSCRAARKEKSGFNGNRGGFNGRSERQMYPAVCSSCGANTMVPFQPSGDKPVYCRDCFQSRRSY</sequence>
<dbReference type="RefSeq" id="WP_132012765.1">
    <property type="nucleotide sequence ID" value="NZ_SLUN01000003.1"/>
</dbReference>
<dbReference type="Pfam" id="PF13451">
    <property type="entry name" value="zf_Tbcl"/>
    <property type="match status" value="1"/>
</dbReference>
<dbReference type="NCBIfam" id="TIGR04272">
    <property type="entry name" value="cxxc_cxxc_Mbark"/>
    <property type="match status" value="1"/>
</dbReference>
<dbReference type="OrthoDB" id="5505402at2"/>
<evidence type="ECO:0000259" key="2">
    <source>
        <dbReference type="Pfam" id="PF23477"/>
    </source>
</evidence>
<proteinExistence type="predicted"/>
<accession>A0A4R1S6T0</accession>
<reference evidence="3 4" key="1">
    <citation type="submission" date="2019-03" db="EMBL/GenBank/DDBJ databases">
        <title>Genomic Encyclopedia of Type Strains, Phase IV (KMG-IV): sequencing the most valuable type-strain genomes for metagenomic binning, comparative biology and taxonomic classification.</title>
        <authorList>
            <person name="Goeker M."/>
        </authorList>
    </citation>
    <scope>NUCLEOTIDE SEQUENCE [LARGE SCALE GENOMIC DNA]</scope>
    <source>
        <strain evidence="3 4">LX-B</strain>
    </source>
</reference>
<keyword evidence="4" id="KW-1185">Reference proteome</keyword>
<dbReference type="Pfam" id="PF23477">
    <property type="entry name" value="zf_Tbcl_2"/>
    <property type="match status" value="1"/>
</dbReference>